<gene>
    <name evidence="1" type="ORF">Hyperionvirus26_1</name>
</gene>
<proteinExistence type="predicted"/>
<dbReference type="SUPFAM" id="SSF81901">
    <property type="entry name" value="HCP-like"/>
    <property type="match status" value="1"/>
</dbReference>
<dbReference type="PANTHER" id="PTHR11102">
    <property type="entry name" value="SEL-1-LIKE PROTEIN"/>
    <property type="match status" value="1"/>
</dbReference>
<dbReference type="PANTHER" id="PTHR11102:SF160">
    <property type="entry name" value="ERAD-ASSOCIATED E3 UBIQUITIN-PROTEIN LIGASE COMPONENT HRD3"/>
    <property type="match status" value="1"/>
</dbReference>
<feature type="non-terminal residue" evidence="1">
    <location>
        <position position="1"/>
    </location>
</feature>
<protein>
    <recommendedName>
        <fullName evidence="2">Sel1 repeat family protein</fullName>
    </recommendedName>
</protein>
<dbReference type="InterPro" id="IPR011990">
    <property type="entry name" value="TPR-like_helical_dom_sf"/>
</dbReference>
<name>A0A3G5AB38_9VIRU</name>
<dbReference type="Gene3D" id="1.25.40.10">
    <property type="entry name" value="Tetratricopeptide repeat domain"/>
    <property type="match status" value="1"/>
</dbReference>
<reference evidence="1" key="1">
    <citation type="submission" date="2018-10" db="EMBL/GenBank/DDBJ databases">
        <title>Hidden diversity of soil giant viruses.</title>
        <authorList>
            <person name="Schulz F."/>
            <person name="Alteio L."/>
            <person name="Goudeau D."/>
            <person name="Ryan E.M."/>
            <person name="Malmstrom R.R."/>
            <person name="Blanchard J."/>
            <person name="Woyke T."/>
        </authorList>
    </citation>
    <scope>NUCLEOTIDE SEQUENCE</scope>
    <source>
        <strain evidence="1">HYV1</strain>
    </source>
</reference>
<accession>A0A3G5AB38</accession>
<dbReference type="InterPro" id="IPR006597">
    <property type="entry name" value="Sel1-like"/>
</dbReference>
<dbReference type="EMBL" id="MK072408">
    <property type="protein sequence ID" value="AYV84446.1"/>
    <property type="molecule type" value="Genomic_DNA"/>
</dbReference>
<dbReference type="Pfam" id="PF08238">
    <property type="entry name" value="Sel1"/>
    <property type="match status" value="5"/>
</dbReference>
<evidence type="ECO:0000313" key="1">
    <source>
        <dbReference type="EMBL" id="AYV84446.1"/>
    </source>
</evidence>
<organism evidence="1">
    <name type="scientific">Hyperionvirus sp</name>
    <dbReference type="NCBI Taxonomy" id="2487770"/>
    <lineage>
        <taxon>Viruses</taxon>
        <taxon>Varidnaviria</taxon>
        <taxon>Bamfordvirae</taxon>
        <taxon>Nucleocytoviricota</taxon>
        <taxon>Megaviricetes</taxon>
        <taxon>Imitervirales</taxon>
        <taxon>Mimiviridae</taxon>
        <taxon>Klosneuvirinae</taxon>
    </lineage>
</organism>
<evidence type="ECO:0008006" key="2">
    <source>
        <dbReference type="Google" id="ProtNLM"/>
    </source>
</evidence>
<dbReference type="InterPro" id="IPR050767">
    <property type="entry name" value="Sel1_AlgK"/>
</dbReference>
<sequence>GHVEAGYQLGFMCSNGFGFERDLRLARKYLEESYEKGFLESAFHIGCVLVAIGDPIDEKKAVTYLLEAGDAESYELLGDIYMKLHLRNREKAHVDEAFKYYLESYERGNKNLAFCIAEMYQSGLGVKKDTMLAKKFFEEALTTNHRIAAAQQLYILCRGEEYLTLIENSNEIGPLKFAGEVYLSIDRKKALKCFSKCAEFEDLESLKQVWAMYYTTDIDYEKSFYWYVKLQQLCKTPYDKYCQQLNFYFARNVELSEKLYTIYVEAFRNQLIDNECYYKLLLGLPVKFYVDKFVCSV</sequence>
<dbReference type="SMART" id="SM00671">
    <property type="entry name" value="SEL1"/>
    <property type="match status" value="3"/>
</dbReference>